<dbReference type="EMBL" id="DACSEO010000022">
    <property type="protein sequence ID" value="HAT1681626.1"/>
    <property type="molecule type" value="Genomic_DNA"/>
</dbReference>
<protein>
    <submittedName>
        <fullName evidence="2">RcnB family protein</fullName>
    </submittedName>
</protein>
<organism evidence="2 3">
    <name type="scientific">Klebsiella oxytoca</name>
    <dbReference type="NCBI Taxonomy" id="571"/>
    <lineage>
        <taxon>Bacteria</taxon>
        <taxon>Pseudomonadati</taxon>
        <taxon>Pseudomonadota</taxon>
        <taxon>Gammaproteobacteria</taxon>
        <taxon>Enterobacterales</taxon>
        <taxon>Enterobacteriaceae</taxon>
        <taxon>Klebsiella/Raoultella group</taxon>
        <taxon>Klebsiella</taxon>
    </lineage>
</organism>
<reference evidence="2" key="2">
    <citation type="submission" date="2020-11" db="EMBL/GenBank/DDBJ databases">
        <authorList>
            <consortium name="NCBI Pathogen Detection Project"/>
        </authorList>
    </citation>
    <scope>NUCLEOTIDE SEQUENCE</scope>
    <source>
        <strain evidence="2">R404</strain>
    </source>
</reference>
<feature type="signal peptide" evidence="1">
    <location>
        <begin position="1"/>
        <end position="19"/>
    </location>
</feature>
<dbReference type="InterPro" id="IPR024572">
    <property type="entry name" value="RcnB"/>
</dbReference>
<sequence>MKIRILCLLLVCAGMPSGAVGVQGAGGGSQDSASLPDISRFELTHFIADYRYYEPGDIVPDRYLTPSYGITAWWLRNLPPPVPGSHWVWMDGSYVMVTNDVGVIIRAVSGDIFYRNRK</sequence>
<name>A0AAN5L8J9_KLEOX</name>
<evidence type="ECO:0000313" key="3">
    <source>
        <dbReference type="Proteomes" id="UP000856143"/>
    </source>
</evidence>
<proteinExistence type="predicted"/>
<comment type="caution">
    <text evidence="2">The sequence shown here is derived from an EMBL/GenBank/DDBJ whole genome shotgun (WGS) entry which is preliminary data.</text>
</comment>
<reference evidence="2" key="1">
    <citation type="journal article" date="2018" name="Genome Biol.">
        <title>SKESA: strategic k-mer extension for scrupulous assemblies.</title>
        <authorList>
            <person name="Souvorov A."/>
            <person name="Agarwala R."/>
            <person name="Lipman D.J."/>
        </authorList>
    </citation>
    <scope>NUCLEOTIDE SEQUENCE</scope>
    <source>
        <strain evidence="2">R404</strain>
    </source>
</reference>
<dbReference type="Gene3D" id="3.10.450.160">
    <property type="entry name" value="inner membrane protein cigr"/>
    <property type="match status" value="1"/>
</dbReference>
<dbReference type="Proteomes" id="UP000856143">
    <property type="component" value="Unassembled WGS sequence"/>
</dbReference>
<feature type="chain" id="PRO_5042993755" evidence="1">
    <location>
        <begin position="20"/>
        <end position="118"/>
    </location>
</feature>
<dbReference type="Pfam" id="PF11776">
    <property type="entry name" value="RcnB"/>
    <property type="match status" value="1"/>
</dbReference>
<dbReference type="AlphaFoldDB" id="A0AAN5L8J9"/>
<evidence type="ECO:0000256" key="1">
    <source>
        <dbReference type="SAM" id="SignalP"/>
    </source>
</evidence>
<evidence type="ECO:0000313" key="2">
    <source>
        <dbReference type="EMBL" id="HAT1681626.1"/>
    </source>
</evidence>
<accession>A0AAN5L8J9</accession>
<keyword evidence="1" id="KW-0732">Signal</keyword>
<gene>
    <name evidence="2" type="ORF">I8Y21_002290</name>
</gene>